<dbReference type="AlphaFoldDB" id="A0A072TU73"/>
<accession>A0A072TU73</accession>
<sequence>MLTGFHYRAIHHLCPRTKPNRDGREEWRQSSPHKPVLGPIKISKMVSKPLQDPLDHMLSDFHYRATHHLCERTKPNNVGGDELC</sequence>
<evidence type="ECO:0000256" key="1">
    <source>
        <dbReference type="SAM" id="MobiDB-lite"/>
    </source>
</evidence>
<reference evidence="2 4" key="1">
    <citation type="journal article" date="2011" name="Nature">
        <title>The Medicago genome provides insight into the evolution of rhizobial symbioses.</title>
        <authorList>
            <person name="Young N.D."/>
            <person name="Debelle F."/>
            <person name="Oldroyd G.E."/>
            <person name="Geurts R."/>
            <person name="Cannon S.B."/>
            <person name="Udvardi M.K."/>
            <person name="Benedito V.A."/>
            <person name="Mayer K.F."/>
            <person name="Gouzy J."/>
            <person name="Schoof H."/>
            <person name="Van de Peer Y."/>
            <person name="Proost S."/>
            <person name="Cook D.R."/>
            <person name="Meyers B.C."/>
            <person name="Spannagl M."/>
            <person name="Cheung F."/>
            <person name="De Mita S."/>
            <person name="Krishnakumar V."/>
            <person name="Gundlach H."/>
            <person name="Zhou S."/>
            <person name="Mudge J."/>
            <person name="Bharti A.K."/>
            <person name="Murray J.D."/>
            <person name="Naoumkina M.A."/>
            <person name="Rosen B."/>
            <person name="Silverstein K.A."/>
            <person name="Tang H."/>
            <person name="Rombauts S."/>
            <person name="Zhao P.X."/>
            <person name="Zhou P."/>
            <person name="Barbe V."/>
            <person name="Bardou P."/>
            <person name="Bechner M."/>
            <person name="Bellec A."/>
            <person name="Berger A."/>
            <person name="Berges H."/>
            <person name="Bidwell S."/>
            <person name="Bisseling T."/>
            <person name="Choisne N."/>
            <person name="Couloux A."/>
            <person name="Denny R."/>
            <person name="Deshpande S."/>
            <person name="Dai X."/>
            <person name="Doyle J.J."/>
            <person name="Dudez A.M."/>
            <person name="Farmer A.D."/>
            <person name="Fouteau S."/>
            <person name="Franken C."/>
            <person name="Gibelin C."/>
            <person name="Gish J."/>
            <person name="Goldstein S."/>
            <person name="Gonzalez A.J."/>
            <person name="Green P.J."/>
            <person name="Hallab A."/>
            <person name="Hartog M."/>
            <person name="Hua A."/>
            <person name="Humphray S.J."/>
            <person name="Jeong D.H."/>
            <person name="Jing Y."/>
            <person name="Jocker A."/>
            <person name="Kenton S.M."/>
            <person name="Kim D.J."/>
            <person name="Klee K."/>
            <person name="Lai H."/>
            <person name="Lang C."/>
            <person name="Lin S."/>
            <person name="Macmil S.L."/>
            <person name="Magdelenat G."/>
            <person name="Matthews L."/>
            <person name="McCorrison J."/>
            <person name="Monaghan E.L."/>
            <person name="Mun J.H."/>
            <person name="Najar F.Z."/>
            <person name="Nicholson C."/>
            <person name="Noirot C."/>
            <person name="O'Bleness M."/>
            <person name="Paule C.R."/>
            <person name="Poulain J."/>
            <person name="Prion F."/>
            <person name="Qin B."/>
            <person name="Qu C."/>
            <person name="Retzel E.F."/>
            <person name="Riddle C."/>
            <person name="Sallet E."/>
            <person name="Samain S."/>
            <person name="Samson N."/>
            <person name="Sanders I."/>
            <person name="Saurat O."/>
            <person name="Scarpelli C."/>
            <person name="Schiex T."/>
            <person name="Segurens B."/>
            <person name="Severin A.J."/>
            <person name="Sherrier D.J."/>
            <person name="Shi R."/>
            <person name="Sims S."/>
            <person name="Singer S.R."/>
            <person name="Sinharoy S."/>
            <person name="Sterck L."/>
            <person name="Viollet A."/>
            <person name="Wang B.B."/>
            <person name="Wang K."/>
            <person name="Wang M."/>
            <person name="Wang X."/>
            <person name="Warfsmann J."/>
            <person name="Weissenbach J."/>
            <person name="White D.D."/>
            <person name="White J.D."/>
            <person name="Wiley G.B."/>
            <person name="Wincker P."/>
            <person name="Xing Y."/>
            <person name="Yang L."/>
            <person name="Yao Z."/>
            <person name="Ying F."/>
            <person name="Zhai J."/>
            <person name="Zhou L."/>
            <person name="Zuber A."/>
            <person name="Denarie J."/>
            <person name="Dixon R.A."/>
            <person name="May G.D."/>
            <person name="Schwartz D.C."/>
            <person name="Rogers J."/>
            <person name="Quetier F."/>
            <person name="Town C.D."/>
            <person name="Roe B.A."/>
        </authorList>
    </citation>
    <scope>NUCLEOTIDE SEQUENCE [LARGE SCALE GENOMIC DNA]</scope>
    <source>
        <strain evidence="2">A17</strain>
        <strain evidence="3 4">cv. Jemalong A17</strain>
    </source>
</reference>
<proteinExistence type="predicted"/>
<dbReference type="HOGENOM" id="CLU_2530957_0_0_1"/>
<protein>
    <submittedName>
        <fullName evidence="2 3">Uncharacterized protein</fullName>
    </submittedName>
</protein>
<dbReference type="EnsemblPlants" id="KEH20348">
    <property type="protein sequence ID" value="KEH20348"/>
    <property type="gene ID" value="MTR_8g073295"/>
</dbReference>
<feature type="region of interest" description="Disordered" evidence="1">
    <location>
        <begin position="15"/>
        <end position="38"/>
    </location>
</feature>
<evidence type="ECO:0000313" key="3">
    <source>
        <dbReference type="EnsemblPlants" id="KEH20348"/>
    </source>
</evidence>
<dbReference type="EMBL" id="CM001224">
    <property type="protein sequence ID" value="KEH20348.1"/>
    <property type="molecule type" value="Genomic_DNA"/>
</dbReference>
<evidence type="ECO:0000313" key="4">
    <source>
        <dbReference type="Proteomes" id="UP000002051"/>
    </source>
</evidence>
<keyword evidence="4" id="KW-1185">Reference proteome</keyword>
<organism evidence="2 4">
    <name type="scientific">Medicago truncatula</name>
    <name type="common">Barrel medic</name>
    <name type="synonym">Medicago tribuloides</name>
    <dbReference type="NCBI Taxonomy" id="3880"/>
    <lineage>
        <taxon>Eukaryota</taxon>
        <taxon>Viridiplantae</taxon>
        <taxon>Streptophyta</taxon>
        <taxon>Embryophyta</taxon>
        <taxon>Tracheophyta</taxon>
        <taxon>Spermatophyta</taxon>
        <taxon>Magnoliopsida</taxon>
        <taxon>eudicotyledons</taxon>
        <taxon>Gunneridae</taxon>
        <taxon>Pentapetalae</taxon>
        <taxon>rosids</taxon>
        <taxon>fabids</taxon>
        <taxon>Fabales</taxon>
        <taxon>Fabaceae</taxon>
        <taxon>Papilionoideae</taxon>
        <taxon>50 kb inversion clade</taxon>
        <taxon>NPAAA clade</taxon>
        <taxon>Hologalegina</taxon>
        <taxon>IRL clade</taxon>
        <taxon>Trifolieae</taxon>
        <taxon>Medicago</taxon>
    </lineage>
</organism>
<evidence type="ECO:0000313" key="2">
    <source>
        <dbReference type="EMBL" id="KEH20348.1"/>
    </source>
</evidence>
<dbReference type="PaxDb" id="3880-AES90353"/>
<reference evidence="3" key="3">
    <citation type="submission" date="2015-04" db="UniProtKB">
        <authorList>
            <consortium name="EnsemblPlants"/>
        </authorList>
    </citation>
    <scope>IDENTIFICATION</scope>
    <source>
        <strain evidence="3">cv. Jemalong A17</strain>
    </source>
</reference>
<name>A0A072TU73_MEDTR</name>
<gene>
    <name evidence="2" type="ordered locus">MTR_8g073295</name>
</gene>
<reference evidence="2 4" key="2">
    <citation type="journal article" date="2014" name="BMC Genomics">
        <title>An improved genome release (version Mt4.0) for the model legume Medicago truncatula.</title>
        <authorList>
            <person name="Tang H."/>
            <person name="Krishnakumar V."/>
            <person name="Bidwell S."/>
            <person name="Rosen B."/>
            <person name="Chan A."/>
            <person name="Zhou S."/>
            <person name="Gentzbittel L."/>
            <person name="Childs K.L."/>
            <person name="Yandell M."/>
            <person name="Gundlach H."/>
            <person name="Mayer K.F."/>
            <person name="Schwartz D.C."/>
            <person name="Town C.D."/>
        </authorList>
    </citation>
    <scope>GENOME REANNOTATION</scope>
    <source>
        <strain evidence="2">A17</strain>
        <strain evidence="3 4">cv. Jemalong A17</strain>
    </source>
</reference>
<feature type="compositionally biased region" description="Basic and acidic residues" evidence="1">
    <location>
        <begin position="19"/>
        <end position="28"/>
    </location>
</feature>
<dbReference type="Proteomes" id="UP000002051">
    <property type="component" value="Chromosome 8"/>
</dbReference>